<reference evidence="1" key="1">
    <citation type="submission" date="2018-12" db="EMBL/GenBank/DDBJ databases">
        <authorList>
            <person name="Will S."/>
            <person name="Neumann-Schaal M."/>
            <person name="Henke P."/>
        </authorList>
    </citation>
    <scope>NUCLEOTIDE SEQUENCE</scope>
    <source>
        <strain evidence="1">PCC 7102</strain>
    </source>
</reference>
<dbReference type="Proteomes" id="UP000271624">
    <property type="component" value="Unassembled WGS sequence"/>
</dbReference>
<reference evidence="1" key="2">
    <citation type="journal article" date="2019" name="Genome Biol. Evol.">
        <title>Day and night: Metabolic profiles and evolutionary relationships of six axenic non-marine cyanobacteria.</title>
        <authorList>
            <person name="Will S.E."/>
            <person name="Henke P."/>
            <person name="Boedeker C."/>
            <person name="Huang S."/>
            <person name="Brinkmann H."/>
            <person name="Rohde M."/>
            <person name="Jarek M."/>
            <person name="Friedl T."/>
            <person name="Seufert S."/>
            <person name="Schumacher M."/>
            <person name="Overmann J."/>
            <person name="Neumann-Schaal M."/>
            <person name="Petersen J."/>
        </authorList>
    </citation>
    <scope>NUCLEOTIDE SEQUENCE [LARGE SCALE GENOMIC DNA]</scope>
    <source>
        <strain evidence="1">PCC 7102</strain>
    </source>
</reference>
<comment type="caution">
    <text evidence="1">The sequence shown here is derived from an EMBL/GenBank/DDBJ whole genome shotgun (WGS) entry which is preliminary data.</text>
</comment>
<dbReference type="AlphaFoldDB" id="A0A433URS2"/>
<sequence>MRRRLLMNIKMVREGVFSNDSDINEIIAIVTEFNKNADVKFGAA</sequence>
<keyword evidence="2" id="KW-1185">Reference proteome</keyword>
<proteinExistence type="predicted"/>
<evidence type="ECO:0000313" key="1">
    <source>
        <dbReference type="EMBL" id="RUS96542.1"/>
    </source>
</evidence>
<protein>
    <submittedName>
        <fullName evidence="1">Uncharacterized protein</fullName>
    </submittedName>
</protein>
<dbReference type="RefSeq" id="WP_267901224.1">
    <property type="nucleotide sequence ID" value="NZ_RSCL01000036.1"/>
</dbReference>
<evidence type="ECO:0000313" key="2">
    <source>
        <dbReference type="Proteomes" id="UP000271624"/>
    </source>
</evidence>
<name>A0A433URS2_9CYAN</name>
<dbReference type="EMBL" id="RSCL01000036">
    <property type="protein sequence ID" value="RUS96542.1"/>
    <property type="molecule type" value="Genomic_DNA"/>
</dbReference>
<accession>A0A433URS2</accession>
<organism evidence="1 2">
    <name type="scientific">Dulcicalothrix desertica PCC 7102</name>
    <dbReference type="NCBI Taxonomy" id="232991"/>
    <lineage>
        <taxon>Bacteria</taxon>
        <taxon>Bacillati</taxon>
        <taxon>Cyanobacteriota</taxon>
        <taxon>Cyanophyceae</taxon>
        <taxon>Nostocales</taxon>
        <taxon>Calotrichaceae</taxon>
        <taxon>Dulcicalothrix</taxon>
    </lineage>
</organism>
<gene>
    <name evidence="1" type="ORF">DSM106972_087290</name>
</gene>